<comment type="caution">
    <text evidence="3">The sequence shown here is derived from an EMBL/GenBank/DDBJ whole genome shotgun (WGS) entry which is preliminary data.</text>
</comment>
<gene>
    <name evidence="3" type="ORF">SPI_05056</name>
</gene>
<dbReference type="Pfam" id="PF01636">
    <property type="entry name" value="APH"/>
    <property type="match status" value="1"/>
</dbReference>
<evidence type="ECO:0000259" key="2">
    <source>
        <dbReference type="Pfam" id="PF01636"/>
    </source>
</evidence>
<feature type="region of interest" description="Disordered" evidence="1">
    <location>
        <begin position="299"/>
        <end position="331"/>
    </location>
</feature>
<dbReference type="OrthoDB" id="4865698at2759"/>
<dbReference type="EMBL" id="AZHD01000008">
    <property type="protein sequence ID" value="OAA61032.1"/>
    <property type="molecule type" value="Genomic_DNA"/>
</dbReference>
<dbReference type="AlphaFoldDB" id="A0A167TWT1"/>
<dbReference type="GO" id="GO:0016740">
    <property type="term" value="F:transferase activity"/>
    <property type="evidence" value="ECO:0007669"/>
    <property type="project" value="UniProtKB-KW"/>
</dbReference>
<evidence type="ECO:0000313" key="4">
    <source>
        <dbReference type="Proteomes" id="UP000076874"/>
    </source>
</evidence>
<organism evidence="3 4">
    <name type="scientific">Niveomyces insectorum RCEF 264</name>
    <dbReference type="NCBI Taxonomy" id="1081102"/>
    <lineage>
        <taxon>Eukaryota</taxon>
        <taxon>Fungi</taxon>
        <taxon>Dikarya</taxon>
        <taxon>Ascomycota</taxon>
        <taxon>Pezizomycotina</taxon>
        <taxon>Sordariomycetes</taxon>
        <taxon>Hypocreomycetidae</taxon>
        <taxon>Hypocreales</taxon>
        <taxon>Cordycipitaceae</taxon>
        <taxon>Niveomyces</taxon>
    </lineage>
</organism>
<evidence type="ECO:0000313" key="3">
    <source>
        <dbReference type="EMBL" id="OAA61032.1"/>
    </source>
</evidence>
<feature type="compositionally biased region" description="Polar residues" evidence="1">
    <location>
        <begin position="299"/>
        <end position="309"/>
    </location>
</feature>
<keyword evidence="4" id="KW-1185">Reference proteome</keyword>
<dbReference type="STRING" id="1081102.A0A167TWT1"/>
<reference evidence="3 4" key="1">
    <citation type="journal article" date="2016" name="Genome Biol. Evol.">
        <title>Divergent and convergent evolution of fungal pathogenicity.</title>
        <authorList>
            <person name="Shang Y."/>
            <person name="Xiao G."/>
            <person name="Zheng P."/>
            <person name="Cen K."/>
            <person name="Zhan S."/>
            <person name="Wang C."/>
        </authorList>
    </citation>
    <scope>NUCLEOTIDE SEQUENCE [LARGE SCALE GENOMIC DNA]</scope>
    <source>
        <strain evidence="3 4">RCEF 264</strain>
    </source>
</reference>
<accession>A0A167TWT1</accession>
<protein>
    <submittedName>
        <fullName evidence="3">Aminoglycoside phosphotransferase</fullName>
    </submittedName>
</protein>
<dbReference type="SUPFAM" id="SSF56112">
    <property type="entry name" value="Protein kinase-like (PK-like)"/>
    <property type="match status" value="1"/>
</dbReference>
<proteinExistence type="predicted"/>
<feature type="domain" description="Aminoglycoside phosphotransferase" evidence="2">
    <location>
        <begin position="107"/>
        <end position="239"/>
    </location>
</feature>
<keyword evidence="3" id="KW-0808">Transferase</keyword>
<name>A0A167TWT1_9HYPO</name>
<dbReference type="Proteomes" id="UP000076874">
    <property type="component" value="Unassembled WGS sequence"/>
</dbReference>
<dbReference type="InterPro" id="IPR002575">
    <property type="entry name" value="Aminoglycoside_PTrfase"/>
</dbReference>
<sequence length="331" mass="36414">MSNATMQAAMAYLSKMQINAFFETTWQTQDACNSLAARIVGAPVVASAIQGATSYTVVPTGNRAGLVVQFRTAENALDVDFLSFVEQAYGSRFVPEHRYYGDVGDLKVFTMTSIRGVSLYLARQELRADGGALLRTTVRDFAQFCAMAWHNTPTAMLSPDRAELRENYRSQLQQLRGGLPTPFCDVLGRLLAGLPSLFAPDWPLVPNHTDLLENNIHVDPDTGHLMGICDWKDAEVSPFGISIEGLESLLGHRSSRAWNWVSNHVHLRRHFWDAFAEAWGGLSQRPMCVASRPQGWLVSSSGTASNGTNRPERPFPLERGAPGSRISGQSS</sequence>
<dbReference type="InterPro" id="IPR011009">
    <property type="entry name" value="Kinase-like_dom_sf"/>
</dbReference>
<evidence type="ECO:0000256" key="1">
    <source>
        <dbReference type="SAM" id="MobiDB-lite"/>
    </source>
</evidence>